<reference evidence="5 6" key="1">
    <citation type="journal article" date="2011" name="Stand. Genomic Sci.">
        <title>Complete genome sequence of the acetate-degrading sulfate reducer Desulfobacca acetoxidans type strain (ASRB2).</title>
        <authorList>
            <person name="Goker M."/>
            <person name="Teshima H."/>
            <person name="Lapidus A."/>
            <person name="Nolan M."/>
            <person name="Lucas S."/>
            <person name="Hammon N."/>
            <person name="Deshpande S."/>
            <person name="Cheng J.F."/>
            <person name="Tapia R."/>
            <person name="Han C."/>
            <person name="Goodwin L."/>
            <person name="Pitluck S."/>
            <person name="Huntemann M."/>
            <person name="Liolios K."/>
            <person name="Ivanova N."/>
            <person name="Pagani I."/>
            <person name="Mavromatis K."/>
            <person name="Ovchinikova G."/>
            <person name="Pati A."/>
            <person name="Chen A."/>
            <person name="Palaniappan K."/>
            <person name="Land M."/>
            <person name="Hauser L."/>
            <person name="Brambilla E.M."/>
            <person name="Rohde M."/>
            <person name="Spring S."/>
            <person name="Detter J.C."/>
            <person name="Woyke T."/>
            <person name="Bristow J."/>
            <person name="Eisen J.A."/>
            <person name="Markowitz V."/>
            <person name="Hugenholtz P."/>
            <person name="Kyrpides N.C."/>
            <person name="Klenk H.P."/>
        </authorList>
    </citation>
    <scope>NUCLEOTIDE SEQUENCE [LARGE SCALE GENOMIC DNA]</scope>
    <source>
        <strain evidence="6">ATCC 700848 / DSM 11109 / ASRB2</strain>
    </source>
</reference>
<dbReference type="KEGG" id="dao:Desac_1517"/>
<dbReference type="SUPFAM" id="SSF53822">
    <property type="entry name" value="Periplasmic binding protein-like I"/>
    <property type="match status" value="1"/>
</dbReference>
<dbReference type="OrthoDB" id="9772589at2"/>
<feature type="domain" description="Leucine-binding protein" evidence="4">
    <location>
        <begin position="24"/>
        <end position="361"/>
    </location>
</feature>
<dbReference type="Pfam" id="PF13458">
    <property type="entry name" value="Peripla_BP_6"/>
    <property type="match status" value="1"/>
</dbReference>
<dbReference type="InterPro" id="IPR028081">
    <property type="entry name" value="Leu-bd"/>
</dbReference>
<keyword evidence="6" id="KW-1185">Reference proteome</keyword>
<evidence type="ECO:0000256" key="2">
    <source>
        <dbReference type="ARBA" id="ARBA00022729"/>
    </source>
</evidence>
<dbReference type="InterPro" id="IPR028082">
    <property type="entry name" value="Peripla_BP_I"/>
</dbReference>
<keyword evidence="2 3" id="KW-0732">Signal</keyword>
<dbReference type="eggNOG" id="COG0683">
    <property type="taxonomic scope" value="Bacteria"/>
</dbReference>
<sequence length="371" mass="40027">MLAFWKLIALICAVSWFTPAAAEEIAIGCYIPITGSAAAMGQVVWKGIQTARRLKPQVLGQKISLKLVDTKSDRIEAANAVSRLIEKDKVVAIIGEVISGDTLAGTPIAERLAVPNLTPTATNPLVTQNRQYAFRVCFVDTQQGRAAARFAREYLKVQKVAVIIDQGQDYCVGLAAFFMEEFQKLGGQIVAKTFIQTGDQDFSAQISAIKPTAPDLVYAPNYYAEDALLARQMRELGFAAPILTGDGAQVSDLIAIGGAAVEGLYLTAHFHREAVNTPLAQEFIKAYEAETKSEIGAFAALGGDCYFLLRDALERAQTTKGPKLRQALAQTKNFPGVSGLITMGPDNNPIKEVNILKVQGGKFVYVTKLAP</sequence>
<proteinExistence type="inferred from homology"/>
<dbReference type="PANTHER" id="PTHR30483">
    <property type="entry name" value="LEUCINE-SPECIFIC-BINDING PROTEIN"/>
    <property type="match status" value="1"/>
</dbReference>
<dbReference type="Gene3D" id="3.40.50.2300">
    <property type="match status" value="2"/>
</dbReference>
<feature type="chain" id="PRO_5003287091" evidence="3">
    <location>
        <begin position="23"/>
        <end position="371"/>
    </location>
</feature>
<accession>F2NCU1</accession>
<name>F2NCU1_DESAR</name>
<dbReference type="PANTHER" id="PTHR30483:SF6">
    <property type="entry name" value="PERIPLASMIC BINDING PROTEIN OF ABC TRANSPORTER FOR NATURAL AMINO ACIDS"/>
    <property type="match status" value="1"/>
</dbReference>
<dbReference type="HOGENOM" id="CLU_027128_6_1_7"/>
<dbReference type="CDD" id="cd06347">
    <property type="entry name" value="PBP1_ABC_LivK_ligand_binding-like"/>
    <property type="match status" value="1"/>
</dbReference>
<dbReference type="EMBL" id="CP002629">
    <property type="protein sequence ID" value="AEB09372.1"/>
    <property type="molecule type" value="Genomic_DNA"/>
</dbReference>
<dbReference type="STRING" id="880072.Desac_1517"/>
<reference evidence="6" key="2">
    <citation type="submission" date="2011-03" db="EMBL/GenBank/DDBJ databases">
        <title>The complete genome of Desulfobacca acetoxidans DSM 11109.</title>
        <authorList>
            <consortium name="US DOE Joint Genome Institute (JGI-PGF)"/>
            <person name="Lucas S."/>
            <person name="Copeland A."/>
            <person name="Lapidus A."/>
            <person name="Bruce D."/>
            <person name="Goodwin L."/>
            <person name="Pitluck S."/>
            <person name="Peters L."/>
            <person name="Kyrpides N."/>
            <person name="Mavromatis K."/>
            <person name="Ivanova N."/>
            <person name="Ovchinnikova G."/>
            <person name="Teshima H."/>
            <person name="Detter J.C."/>
            <person name="Han C."/>
            <person name="Land M."/>
            <person name="Hauser L."/>
            <person name="Markowitz V."/>
            <person name="Cheng J.-F."/>
            <person name="Hugenholtz P."/>
            <person name="Woyke T."/>
            <person name="Wu D."/>
            <person name="Spring S."/>
            <person name="Schueler E."/>
            <person name="Brambilla E."/>
            <person name="Klenk H.-P."/>
            <person name="Eisen J.A."/>
        </authorList>
    </citation>
    <scope>NUCLEOTIDE SEQUENCE [LARGE SCALE GENOMIC DNA]</scope>
    <source>
        <strain evidence="6">ATCC 700848 / DSM 11109 / ASRB2</strain>
    </source>
</reference>
<protein>
    <submittedName>
        <fullName evidence="5">Extracellular ligand-binding receptor</fullName>
    </submittedName>
</protein>
<evidence type="ECO:0000313" key="6">
    <source>
        <dbReference type="Proteomes" id="UP000000483"/>
    </source>
</evidence>
<dbReference type="Proteomes" id="UP000000483">
    <property type="component" value="Chromosome"/>
</dbReference>
<dbReference type="InterPro" id="IPR051010">
    <property type="entry name" value="BCAA_transport"/>
</dbReference>
<organism evidence="5 6">
    <name type="scientific">Desulfobacca acetoxidans (strain ATCC 700848 / DSM 11109 / ASRB2)</name>
    <dbReference type="NCBI Taxonomy" id="880072"/>
    <lineage>
        <taxon>Bacteria</taxon>
        <taxon>Pseudomonadati</taxon>
        <taxon>Thermodesulfobacteriota</taxon>
        <taxon>Desulfobaccia</taxon>
        <taxon>Desulfobaccales</taxon>
        <taxon>Desulfobaccaceae</taxon>
        <taxon>Desulfobacca</taxon>
    </lineage>
</organism>
<dbReference type="AlphaFoldDB" id="F2NCU1"/>
<evidence type="ECO:0000313" key="5">
    <source>
        <dbReference type="EMBL" id="AEB09372.1"/>
    </source>
</evidence>
<evidence type="ECO:0000256" key="3">
    <source>
        <dbReference type="SAM" id="SignalP"/>
    </source>
</evidence>
<evidence type="ECO:0000259" key="4">
    <source>
        <dbReference type="Pfam" id="PF13458"/>
    </source>
</evidence>
<gene>
    <name evidence="5" type="ordered locus">Desac_1517</name>
</gene>
<keyword evidence="5" id="KW-0675">Receptor</keyword>
<evidence type="ECO:0000256" key="1">
    <source>
        <dbReference type="ARBA" id="ARBA00010062"/>
    </source>
</evidence>
<feature type="signal peptide" evidence="3">
    <location>
        <begin position="1"/>
        <end position="22"/>
    </location>
</feature>
<comment type="similarity">
    <text evidence="1">Belongs to the leucine-binding protein family.</text>
</comment>